<dbReference type="GO" id="GO:0006508">
    <property type="term" value="P:proteolysis"/>
    <property type="evidence" value="ECO:0007669"/>
    <property type="project" value="InterPro"/>
</dbReference>
<sequence>KLQGRALLNALVAGRHGQLLLYVRDRSSGHRFLIDTGAEVSVIPASARDLCYRNRCILSLNISSQKYTWAFTITDVHQPIIGADFLRAHLLLVDLQGRQLINSNTYASVLLATSAHPPLPPHSNCLSDQEQIFKSPCKSPQSHYPNILQTYSLSQSDTPHSHHFPHTHPVHSHTHHPSPDKLDIAKAELDNIEALGIVCRPSGPWSLPLHVTPKPNGGY</sequence>
<gene>
    <name evidence="2" type="ORF">OCBIM_22032277mg</name>
</gene>
<proteinExistence type="predicted"/>
<dbReference type="InterPro" id="IPR043502">
    <property type="entry name" value="DNA/RNA_pol_sf"/>
</dbReference>
<protein>
    <recommendedName>
        <fullName evidence="3">Peptidase A2 domain-containing protein</fullName>
    </recommendedName>
</protein>
<organism evidence="2">
    <name type="scientific">Octopus bimaculoides</name>
    <name type="common">California two-spotted octopus</name>
    <dbReference type="NCBI Taxonomy" id="37653"/>
    <lineage>
        <taxon>Eukaryota</taxon>
        <taxon>Metazoa</taxon>
        <taxon>Spiralia</taxon>
        <taxon>Lophotrochozoa</taxon>
        <taxon>Mollusca</taxon>
        <taxon>Cephalopoda</taxon>
        <taxon>Coleoidea</taxon>
        <taxon>Octopodiformes</taxon>
        <taxon>Octopoda</taxon>
        <taxon>Incirrata</taxon>
        <taxon>Octopodidae</taxon>
        <taxon>Octopus</taxon>
    </lineage>
</organism>
<dbReference type="PROSITE" id="PS00141">
    <property type="entry name" value="ASP_PROTEASE"/>
    <property type="match status" value="1"/>
</dbReference>
<feature type="non-terminal residue" evidence="2">
    <location>
        <position position="1"/>
    </location>
</feature>
<dbReference type="STRING" id="37653.A0A0L8GK22"/>
<dbReference type="SUPFAM" id="SSF50630">
    <property type="entry name" value="Acid proteases"/>
    <property type="match status" value="1"/>
</dbReference>
<reference evidence="2" key="1">
    <citation type="submission" date="2015-07" db="EMBL/GenBank/DDBJ databases">
        <title>MeaNS - Measles Nucleotide Surveillance Program.</title>
        <authorList>
            <person name="Tran T."/>
            <person name="Druce J."/>
        </authorList>
    </citation>
    <scope>NUCLEOTIDE SEQUENCE</scope>
    <source>
        <strain evidence="2">UCB-OBI-ISO-001</strain>
        <tissue evidence="2">Gonad</tissue>
    </source>
</reference>
<evidence type="ECO:0008006" key="3">
    <source>
        <dbReference type="Google" id="ProtNLM"/>
    </source>
</evidence>
<evidence type="ECO:0000313" key="2">
    <source>
        <dbReference type="EMBL" id="KOF77288.1"/>
    </source>
</evidence>
<dbReference type="InterPro" id="IPR021109">
    <property type="entry name" value="Peptidase_aspartic_dom_sf"/>
</dbReference>
<feature type="compositionally biased region" description="Basic residues" evidence="1">
    <location>
        <begin position="161"/>
        <end position="176"/>
    </location>
</feature>
<name>A0A0L8GK22_OCTBM</name>
<dbReference type="AlphaFoldDB" id="A0A0L8GK22"/>
<dbReference type="SUPFAM" id="SSF56672">
    <property type="entry name" value="DNA/RNA polymerases"/>
    <property type="match status" value="1"/>
</dbReference>
<dbReference type="GO" id="GO:0004190">
    <property type="term" value="F:aspartic-type endopeptidase activity"/>
    <property type="evidence" value="ECO:0007669"/>
    <property type="project" value="InterPro"/>
</dbReference>
<evidence type="ECO:0000256" key="1">
    <source>
        <dbReference type="SAM" id="MobiDB-lite"/>
    </source>
</evidence>
<feature type="region of interest" description="Disordered" evidence="1">
    <location>
        <begin position="155"/>
        <end position="179"/>
    </location>
</feature>
<accession>A0A0L8GK22</accession>
<dbReference type="EMBL" id="KQ421510">
    <property type="protein sequence ID" value="KOF77288.1"/>
    <property type="molecule type" value="Genomic_DNA"/>
</dbReference>
<dbReference type="InterPro" id="IPR001969">
    <property type="entry name" value="Aspartic_peptidase_AS"/>
</dbReference>